<evidence type="ECO:0000256" key="1">
    <source>
        <dbReference type="ARBA" id="ARBA00022723"/>
    </source>
</evidence>
<keyword evidence="1" id="KW-0479">Metal-binding</keyword>
<dbReference type="Gene3D" id="3.20.20.105">
    <property type="entry name" value="Queuine tRNA-ribosyltransferase-like"/>
    <property type="match status" value="1"/>
</dbReference>
<dbReference type="GO" id="GO:0006400">
    <property type="term" value="P:tRNA modification"/>
    <property type="evidence" value="ECO:0007669"/>
    <property type="project" value="InterPro"/>
</dbReference>
<gene>
    <name evidence="3" type="ORF">A3C92_04060</name>
</gene>
<accession>A0A1G2L018</accession>
<organism evidence="3 4">
    <name type="scientific">Candidatus Sungbacteria bacterium RIFCSPHIGHO2_02_FULL_53_17</name>
    <dbReference type="NCBI Taxonomy" id="1802275"/>
    <lineage>
        <taxon>Bacteria</taxon>
        <taxon>Candidatus Sungiibacteriota</taxon>
    </lineage>
</organism>
<proteinExistence type="predicted"/>
<dbReference type="InterPro" id="IPR036511">
    <property type="entry name" value="TGT-like_sf"/>
</dbReference>
<sequence>MVRIVKKDEHTRARVGMLETPHGMVETPGYVVVGTHAKVRALDADDLKHTGTQLIIANTYHLWQTLGEEGLTRFPGLHAAMAWQGPLMTDSGGFQVFSMGAMREHGVGKVTRHVQHSVFNTIIVKHRVLNIGLSPASKVLRITKDGKKCIATTEPF</sequence>
<evidence type="ECO:0000313" key="4">
    <source>
        <dbReference type="Proteomes" id="UP000177177"/>
    </source>
</evidence>
<dbReference type="Proteomes" id="UP000177177">
    <property type="component" value="Unassembled WGS sequence"/>
</dbReference>
<evidence type="ECO:0000259" key="2">
    <source>
        <dbReference type="Pfam" id="PF01702"/>
    </source>
</evidence>
<dbReference type="NCBIfam" id="TIGR00449">
    <property type="entry name" value="tgt_general"/>
    <property type="match status" value="1"/>
</dbReference>
<dbReference type="PANTHER" id="PTHR43468">
    <property type="match status" value="1"/>
</dbReference>
<protein>
    <recommendedName>
        <fullName evidence="2">tRNA-guanine(15) transglycosylase-like domain-containing protein</fullName>
    </recommendedName>
</protein>
<feature type="domain" description="tRNA-guanine(15) transglycosylase-like" evidence="2">
    <location>
        <begin position="11"/>
        <end position="108"/>
    </location>
</feature>
<dbReference type="Pfam" id="PF01702">
    <property type="entry name" value="TGT"/>
    <property type="match status" value="1"/>
</dbReference>
<name>A0A1G2L018_9BACT</name>
<reference evidence="3 4" key="1">
    <citation type="journal article" date="2016" name="Nat. Commun.">
        <title>Thousands of microbial genomes shed light on interconnected biogeochemical processes in an aquifer system.</title>
        <authorList>
            <person name="Anantharaman K."/>
            <person name="Brown C.T."/>
            <person name="Hug L.A."/>
            <person name="Sharon I."/>
            <person name="Castelle C.J."/>
            <person name="Probst A.J."/>
            <person name="Thomas B.C."/>
            <person name="Singh A."/>
            <person name="Wilkins M.J."/>
            <person name="Karaoz U."/>
            <person name="Brodie E.L."/>
            <person name="Williams K.H."/>
            <person name="Hubbard S.S."/>
            <person name="Banfield J.F."/>
        </authorList>
    </citation>
    <scope>NUCLEOTIDE SEQUENCE [LARGE SCALE GENOMIC DNA]</scope>
</reference>
<dbReference type="PANTHER" id="PTHR43468:SF1">
    <property type="entry name" value="TRNA-GUANOSINE(34) QUEUINE TRANSGLYCOSYLASE"/>
    <property type="match status" value="1"/>
</dbReference>
<dbReference type="AlphaFoldDB" id="A0A1G2L018"/>
<comment type="caution">
    <text evidence="3">The sequence shown here is derived from an EMBL/GenBank/DDBJ whole genome shotgun (WGS) entry which is preliminary data.</text>
</comment>
<dbReference type="GO" id="GO:0046872">
    <property type="term" value="F:metal ion binding"/>
    <property type="evidence" value="ECO:0007669"/>
    <property type="project" value="UniProtKB-KW"/>
</dbReference>
<dbReference type="SUPFAM" id="SSF51713">
    <property type="entry name" value="tRNA-guanine transglycosylase"/>
    <property type="match status" value="1"/>
</dbReference>
<evidence type="ECO:0000313" key="3">
    <source>
        <dbReference type="EMBL" id="OHA04112.1"/>
    </source>
</evidence>
<dbReference type="EMBL" id="MHQN01000004">
    <property type="protein sequence ID" value="OHA04112.1"/>
    <property type="molecule type" value="Genomic_DNA"/>
</dbReference>
<dbReference type="InterPro" id="IPR002616">
    <property type="entry name" value="tRNA_ribo_trans-like"/>
</dbReference>